<organism evidence="8 9">
    <name type="scientific">Neomoorella glycerini</name>
    <dbReference type="NCBI Taxonomy" id="55779"/>
    <lineage>
        <taxon>Bacteria</taxon>
        <taxon>Bacillati</taxon>
        <taxon>Bacillota</taxon>
        <taxon>Clostridia</taxon>
        <taxon>Neomoorellales</taxon>
        <taxon>Neomoorellaceae</taxon>
        <taxon>Neomoorella</taxon>
    </lineage>
</organism>
<protein>
    <submittedName>
        <fullName evidence="8">Formate dehydrogenase, cytochrome b556(Fdo) subunit</fullName>
    </submittedName>
</protein>
<dbReference type="AlphaFoldDB" id="A0A6I5ZMS1"/>
<dbReference type="GO" id="GO:0015944">
    <property type="term" value="P:formate oxidation"/>
    <property type="evidence" value="ECO:0007669"/>
    <property type="project" value="TreeGrafter"/>
</dbReference>
<keyword evidence="2" id="KW-1003">Cell membrane</keyword>
<feature type="transmembrane region" description="Helical" evidence="6">
    <location>
        <begin position="30"/>
        <end position="51"/>
    </location>
</feature>
<dbReference type="GO" id="GO:0022904">
    <property type="term" value="P:respiratory electron transport chain"/>
    <property type="evidence" value="ECO:0007669"/>
    <property type="project" value="InterPro"/>
</dbReference>
<dbReference type="InterPro" id="IPR016174">
    <property type="entry name" value="Di-haem_cyt_TM"/>
</dbReference>
<gene>
    <name evidence="8" type="primary">fdoI_1</name>
    <name evidence="8" type="ORF">MGLY_01710</name>
</gene>
<dbReference type="EMBL" id="CP046244">
    <property type="protein sequence ID" value="QGP90859.1"/>
    <property type="molecule type" value="Genomic_DNA"/>
</dbReference>
<evidence type="ECO:0000256" key="2">
    <source>
        <dbReference type="ARBA" id="ARBA00022475"/>
    </source>
</evidence>
<accession>A0A6I5ZMS1</accession>
<evidence type="ECO:0000256" key="4">
    <source>
        <dbReference type="ARBA" id="ARBA00022989"/>
    </source>
</evidence>
<comment type="subcellular location">
    <subcellularLocation>
        <location evidence="1">Cell membrane</location>
        <topology evidence="1">Multi-pass membrane protein</topology>
    </subcellularLocation>
</comment>
<feature type="domain" description="Cytochrome b561 bacterial/Ni-hydrogenase" evidence="7">
    <location>
        <begin position="20"/>
        <end position="205"/>
    </location>
</feature>
<dbReference type="PANTHER" id="PTHR30074:SF6">
    <property type="entry name" value="FORMATE DEHYDROGENASE GAMMA SUBUNIT"/>
    <property type="match status" value="1"/>
</dbReference>
<evidence type="ECO:0000313" key="9">
    <source>
        <dbReference type="Proteomes" id="UP000425916"/>
    </source>
</evidence>
<evidence type="ECO:0000256" key="3">
    <source>
        <dbReference type="ARBA" id="ARBA00022692"/>
    </source>
</evidence>
<evidence type="ECO:0000256" key="6">
    <source>
        <dbReference type="SAM" id="Phobius"/>
    </source>
</evidence>
<dbReference type="OrthoDB" id="1808646at2"/>
<feature type="transmembrane region" description="Helical" evidence="6">
    <location>
        <begin position="166"/>
        <end position="190"/>
    </location>
</feature>
<keyword evidence="5 6" id="KW-0472">Membrane</keyword>
<dbReference type="Pfam" id="PF01292">
    <property type="entry name" value="Ni_hydr_CYTB"/>
    <property type="match status" value="1"/>
</dbReference>
<evidence type="ECO:0000256" key="5">
    <source>
        <dbReference type="ARBA" id="ARBA00023136"/>
    </source>
</evidence>
<name>A0A6I5ZMS1_9FIRM</name>
<dbReference type="SUPFAM" id="SSF81342">
    <property type="entry name" value="Transmembrane di-heme cytochromes"/>
    <property type="match status" value="1"/>
</dbReference>
<dbReference type="GO" id="GO:0009055">
    <property type="term" value="F:electron transfer activity"/>
    <property type="evidence" value="ECO:0007669"/>
    <property type="project" value="InterPro"/>
</dbReference>
<dbReference type="Gene3D" id="1.20.950.20">
    <property type="entry name" value="Transmembrane di-heme cytochromes, Chain C"/>
    <property type="match status" value="1"/>
</dbReference>
<feature type="transmembrane region" description="Helical" evidence="6">
    <location>
        <begin position="134"/>
        <end position="154"/>
    </location>
</feature>
<evidence type="ECO:0000313" key="8">
    <source>
        <dbReference type="EMBL" id="QGP90859.1"/>
    </source>
</evidence>
<proteinExistence type="predicted"/>
<dbReference type="GO" id="GO:0009326">
    <property type="term" value="C:formate dehydrogenase complex"/>
    <property type="evidence" value="ECO:0007669"/>
    <property type="project" value="TreeGrafter"/>
</dbReference>
<reference evidence="8 9" key="1">
    <citation type="submission" date="2019-11" db="EMBL/GenBank/DDBJ databases">
        <title>Genome sequence of Moorella glycerini DSM11254.</title>
        <authorList>
            <person name="Poehlein A."/>
            <person name="Boeer T."/>
            <person name="Daniel R."/>
        </authorList>
    </citation>
    <scope>NUCLEOTIDE SEQUENCE [LARGE SCALE GENOMIC DNA]</scope>
    <source>
        <strain evidence="8 9">DSM 11254</strain>
    </source>
</reference>
<sequence length="225" mass="24709">MSIGKGDNQHAPVNGSLIARFTLAERLGHWSHAVSFVLLLFTGSGLAFYSFSRLLGPEGLRLFRTIHHIMAYPFTFLTVLILIAGAPGPVIQWLKECLRWSREDFAFIQAFPREFFLLPVKLPPQGKYNAGQKVNSLLCIAGSLLMIVTGWMMLLPDRFTLATLAWAHALHSGGALVLGGVILGHAYLGLLHPHSRESIKGMLTGKVSAGFAASHHAKWYQRPGV</sequence>
<keyword evidence="3 6" id="KW-0812">Transmembrane</keyword>
<keyword evidence="4 6" id="KW-1133">Transmembrane helix</keyword>
<dbReference type="InterPro" id="IPR011577">
    <property type="entry name" value="Cyt_b561_bac/Ni-Hgenase"/>
</dbReference>
<dbReference type="GO" id="GO:0009061">
    <property type="term" value="P:anaerobic respiration"/>
    <property type="evidence" value="ECO:0007669"/>
    <property type="project" value="TreeGrafter"/>
</dbReference>
<feature type="transmembrane region" description="Helical" evidence="6">
    <location>
        <begin position="71"/>
        <end position="94"/>
    </location>
</feature>
<evidence type="ECO:0000259" key="7">
    <source>
        <dbReference type="Pfam" id="PF01292"/>
    </source>
</evidence>
<evidence type="ECO:0000256" key="1">
    <source>
        <dbReference type="ARBA" id="ARBA00004651"/>
    </source>
</evidence>
<dbReference type="RefSeq" id="WP_156271315.1">
    <property type="nucleotide sequence ID" value="NZ_CP046244.1"/>
</dbReference>
<dbReference type="GO" id="GO:0036397">
    <property type="term" value="F:formate dehydrogenase (quinone) activity"/>
    <property type="evidence" value="ECO:0007669"/>
    <property type="project" value="TreeGrafter"/>
</dbReference>
<dbReference type="InterPro" id="IPR051817">
    <property type="entry name" value="FDH_cytochrome_b556_subunit"/>
</dbReference>
<dbReference type="PANTHER" id="PTHR30074">
    <property type="entry name" value="FORMATE DEHYDROGENASE, NITRATE-INDUCIBLE, CYTOCHROME B556 FDN SUBUNIT"/>
    <property type="match status" value="1"/>
</dbReference>
<dbReference type="Proteomes" id="UP000425916">
    <property type="component" value="Chromosome"/>
</dbReference>
<keyword evidence="9" id="KW-1185">Reference proteome</keyword>
<dbReference type="GO" id="GO:0005886">
    <property type="term" value="C:plasma membrane"/>
    <property type="evidence" value="ECO:0007669"/>
    <property type="project" value="UniProtKB-SubCell"/>
</dbReference>